<keyword evidence="1" id="KW-0472">Membrane</keyword>
<keyword evidence="1" id="KW-1133">Transmembrane helix</keyword>
<evidence type="ECO:0000313" key="3">
    <source>
        <dbReference type="Proteomes" id="UP000885826"/>
    </source>
</evidence>
<organism evidence="2 3">
    <name type="scientific">candidate division WOR-3 bacterium</name>
    <dbReference type="NCBI Taxonomy" id="2052148"/>
    <lineage>
        <taxon>Bacteria</taxon>
        <taxon>Bacteria division WOR-3</taxon>
    </lineage>
</organism>
<feature type="transmembrane region" description="Helical" evidence="1">
    <location>
        <begin position="250"/>
        <end position="268"/>
    </location>
</feature>
<evidence type="ECO:0000256" key="1">
    <source>
        <dbReference type="SAM" id="Phobius"/>
    </source>
</evidence>
<accession>A0A9C9ELS3</accession>
<dbReference type="EMBL" id="DRIG01000039">
    <property type="protein sequence ID" value="HEC78229.1"/>
    <property type="molecule type" value="Genomic_DNA"/>
</dbReference>
<evidence type="ECO:0000313" key="2">
    <source>
        <dbReference type="EMBL" id="HEC78229.1"/>
    </source>
</evidence>
<keyword evidence="1" id="KW-0812">Transmembrane</keyword>
<dbReference type="AlphaFoldDB" id="A0A9C9ELS3"/>
<sequence>MNILERIAKVDRRIIFLLVGLAAIIPLLFPIGLPVDITQPVKSVYDTIEALPEGSIVVVSVDYDPGSEAELFPATLAFIDHCFRKNLRVYMMGLWPAGIPLGNIVFEELAPKYNKVYGVDYINVGYKPGGAVMLLSLGRNVADVVATDYAGVPIDSFPLGKAVKSAGDISVVMTFSAGDPGILHWIIYFNARFGTTICGATTAISAPRQYQYLASGQLTGLLGGLKGAAEYETLVKRKGRATAGMDSQSIVHVLIVIFIIIGNIILIYERRKK</sequence>
<comment type="caution">
    <text evidence="2">The sequence shown here is derived from an EMBL/GenBank/DDBJ whole genome shotgun (WGS) entry which is preliminary data.</text>
</comment>
<protein>
    <submittedName>
        <fullName evidence="2">Uncharacterized protein</fullName>
    </submittedName>
</protein>
<gene>
    <name evidence="2" type="ORF">ENI34_03690</name>
</gene>
<reference evidence="2" key="1">
    <citation type="journal article" date="2020" name="mSystems">
        <title>Genome- and Community-Level Interaction Insights into Carbon Utilization and Element Cycling Functions of Hydrothermarchaeota in Hydrothermal Sediment.</title>
        <authorList>
            <person name="Zhou Z."/>
            <person name="Liu Y."/>
            <person name="Xu W."/>
            <person name="Pan J."/>
            <person name="Luo Z.H."/>
            <person name="Li M."/>
        </authorList>
    </citation>
    <scope>NUCLEOTIDE SEQUENCE</scope>
    <source>
        <strain evidence="2">HyVt-388</strain>
    </source>
</reference>
<name>A0A9C9ELS3_UNCW3</name>
<feature type="transmembrane region" description="Helical" evidence="1">
    <location>
        <begin position="14"/>
        <end position="33"/>
    </location>
</feature>
<dbReference type="Proteomes" id="UP000885826">
    <property type="component" value="Unassembled WGS sequence"/>
</dbReference>
<proteinExistence type="predicted"/>